<evidence type="ECO:0000313" key="3">
    <source>
        <dbReference type="Proteomes" id="UP001595710"/>
    </source>
</evidence>
<name>A0ABV7WNU4_9GAMM</name>
<dbReference type="Gene3D" id="3.10.129.10">
    <property type="entry name" value="Hotdog Thioesterase"/>
    <property type="match status" value="1"/>
</dbReference>
<dbReference type="Proteomes" id="UP001595710">
    <property type="component" value="Unassembled WGS sequence"/>
</dbReference>
<evidence type="ECO:0000259" key="1">
    <source>
        <dbReference type="Pfam" id="PF01575"/>
    </source>
</evidence>
<dbReference type="InterPro" id="IPR002539">
    <property type="entry name" value="MaoC-like_dom"/>
</dbReference>
<gene>
    <name evidence="2" type="ORF">ACFOND_05010</name>
</gene>
<reference evidence="3" key="1">
    <citation type="journal article" date="2019" name="Int. J. Syst. Evol. Microbiol.">
        <title>The Global Catalogue of Microorganisms (GCM) 10K type strain sequencing project: providing services to taxonomists for standard genome sequencing and annotation.</title>
        <authorList>
            <consortium name="The Broad Institute Genomics Platform"/>
            <consortium name="The Broad Institute Genome Sequencing Center for Infectious Disease"/>
            <person name="Wu L."/>
            <person name="Ma J."/>
        </authorList>
    </citation>
    <scope>NUCLEOTIDE SEQUENCE [LARGE SCALE GENOMIC DNA]</scope>
    <source>
        <strain evidence="3">CECT 8288</strain>
    </source>
</reference>
<evidence type="ECO:0000313" key="2">
    <source>
        <dbReference type="EMBL" id="MFC3700995.1"/>
    </source>
</evidence>
<feature type="domain" description="MaoC-like" evidence="1">
    <location>
        <begin position="207"/>
        <end position="271"/>
    </location>
</feature>
<dbReference type="Pfam" id="PF01575">
    <property type="entry name" value="MaoC_dehydratas"/>
    <property type="match status" value="1"/>
</dbReference>
<protein>
    <submittedName>
        <fullName evidence="2">MaoC/PaaZ C-terminal domain-containing protein</fullName>
    </submittedName>
</protein>
<accession>A0ABV7WNU4</accession>
<proteinExistence type="predicted"/>
<dbReference type="InterPro" id="IPR029069">
    <property type="entry name" value="HotDog_dom_sf"/>
</dbReference>
<dbReference type="SUPFAM" id="SSF54637">
    <property type="entry name" value="Thioesterase/thiol ester dehydrase-isomerase"/>
    <property type="match status" value="1"/>
</dbReference>
<dbReference type="RefSeq" id="WP_377362388.1">
    <property type="nucleotide sequence ID" value="NZ_JBHRYN010000007.1"/>
</dbReference>
<sequence>MAKLKSKWFETPSSGFGYATKFYYKVFKSIAQDETLSLNSELPPMKTTWFLTEKKMAAWLKLTGYDLPYPQAFTFSAPAGVWALMQVLKEIGISFGRIMHLSSRLLMLSKDGFQVGEHYSTYVHYLGVKPHSKRAVMIRFLSIVKNVRGQDIMHLEDELYVAGLDEDFVKQLNLSSEETQRRNTKATLLNNKMADSLKIDIGRSLGQQYGKLSGDLNPMHISSIGARLFGHKKSFIQGLCTLNVVVATLGKHWKCTIRSVDINFIRPVSQPSKPTLLCTLDHFELIDDEGNLLVSGRYICSN</sequence>
<dbReference type="EMBL" id="JBHRYN010000007">
    <property type="protein sequence ID" value="MFC3700995.1"/>
    <property type="molecule type" value="Genomic_DNA"/>
</dbReference>
<comment type="caution">
    <text evidence="2">The sequence shown here is derived from an EMBL/GenBank/DDBJ whole genome shotgun (WGS) entry which is preliminary data.</text>
</comment>
<keyword evidence="3" id="KW-1185">Reference proteome</keyword>
<organism evidence="2 3">
    <name type="scientific">Reinekea marina</name>
    <dbReference type="NCBI Taxonomy" id="1310421"/>
    <lineage>
        <taxon>Bacteria</taxon>
        <taxon>Pseudomonadati</taxon>
        <taxon>Pseudomonadota</taxon>
        <taxon>Gammaproteobacteria</taxon>
        <taxon>Oceanospirillales</taxon>
        <taxon>Saccharospirillaceae</taxon>
        <taxon>Reinekea</taxon>
    </lineage>
</organism>